<organism evidence="1 2">
    <name type="scientific">Telluria aromaticivorans</name>
    <dbReference type="NCBI Taxonomy" id="2725995"/>
    <lineage>
        <taxon>Bacteria</taxon>
        <taxon>Pseudomonadati</taxon>
        <taxon>Pseudomonadota</taxon>
        <taxon>Betaproteobacteria</taxon>
        <taxon>Burkholderiales</taxon>
        <taxon>Oxalobacteraceae</taxon>
        <taxon>Telluria group</taxon>
        <taxon>Telluria</taxon>
    </lineage>
</organism>
<protein>
    <submittedName>
        <fullName evidence="1">Uncharacterized protein</fullName>
    </submittedName>
</protein>
<dbReference type="AlphaFoldDB" id="A0A7Y2P078"/>
<reference evidence="1 2" key="1">
    <citation type="submission" date="2020-04" db="EMBL/GenBank/DDBJ databases">
        <title>Massilia sp. nov., a cold adapted bacteria isolated from Arctic soil.</title>
        <authorList>
            <person name="Son J."/>
            <person name="Ka J.-O."/>
        </authorList>
    </citation>
    <scope>NUCLEOTIDE SEQUENCE [LARGE SCALE GENOMIC DNA]</scope>
    <source>
        <strain evidence="1 2">ML15P13</strain>
    </source>
</reference>
<evidence type="ECO:0000313" key="2">
    <source>
        <dbReference type="Proteomes" id="UP000533905"/>
    </source>
</evidence>
<sequence>MSLTLPASTNIASIALDFIQGLFSRPSPGALRKADAGDVWALYSMSRGRDSVSPAVLSKLADHAA</sequence>
<accession>A0A7Y2P078</accession>
<dbReference type="EMBL" id="JABAIV010000002">
    <property type="protein sequence ID" value="NNG22544.1"/>
    <property type="molecule type" value="Genomic_DNA"/>
</dbReference>
<keyword evidence="2" id="KW-1185">Reference proteome</keyword>
<evidence type="ECO:0000313" key="1">
    <source>
        <dbReference type="EMBL" id="NNG22544.1"/>
    </source>
</evidence>
<proteinExistence type="predicted"/>
<comment type="caution">
    <text evidence="1">The sequence shown here is derived from an EMBL/GenBank/DDBJ whole genome shotgun (WGS) entry which is preliminary data.</text>
</comment>
<dbReference type="Proteomes" id="UP000533905">
    <property type="component" value="Unassembled WGS sequence"/>
</dbReference>
<name>A0A7Y2P078_9BURK</name>
<dbReference type="RefSeq" id="WP_171082223.1">
    <property type="nucleotide sequence ID" value="NZ_JABAIV010000002.1"/>
</dbReference>
<gene>
    <name evidence="1" type="ORF">HGB41_05950</name>
</gene>